<feature type="compositionally biased region" description="Low complexity" evidence="1">
    <location>
        <begin position="24"/>
        <end position="50"/>
    </location>
</feature>
<evidence type="ECO:0000313" key="2">
    <source>
        <dbReference type="EMBL" id="SJX63719.1"/>
    </source>
</evidence>
<evidence type="ECO:0000256" key="1">
    <source>
        <dbReference type="SAM" id="MobiDB-lite"/>
    </source>
</evidence>
<name>A0A2N8UG35_9BASI</name>
<dbReference type="EMBL" id="LT795062">
    <property type="protein sequence ID" value="SJX63719.1"/>
    <property type="molecule type" value="Genomic_DNA"/>
</dbReference>
<accession>A0A2N8UG35</accession>
<protein>
    <submittedName>
        <fullName evidence="2">Uncharacterized protein</fullName>
    </submittedName>
</protein>
<evidence type="ECO:0000313" key="3">
    <source>
        <dbReference type="Proteomes" id="UP000239563"/>
    </source>
</evidence>
<organism evidence="2 3">
    <name type="scientific">Sporisorium reilianum f. sp. reilianum</name>
    <dbReference type="NCBI Taxonomy" id="72559"/>
    <lineage>
        <taxon>Eukaryota</taxon>
        <taxon>Fungi</taxon>
        <taxon>Dikarya</taxon>
        <taxon>Basidiomycota</taxon>
        <taxon>Ustilaginomycotina</taxon>
        <taxon>Ustilaginomycetes</taxon>
        <taxon>Ustilaginales</taxon>
        <taxon>Ustilaginaceae</taxon>
        <taxon>Sporisorium</taxon>
    </lineage>
</organism>
<proteinExistence type="predicted"/>
<reference evidence="2 3" key="1">
    <citation type="submission" date="2017-02" db="EMBL/GenBank/DDBJ databases">
        <authorList>
            <person name="Peterson S.W."/>
        </authorList>
    </citation>
    <scope>NUCLEOTIDE SEQUENCE [LARGE SCALE GENOMIC DNA]</scope>
    <source>
        <strain evidence="2 3">SRS1_H2-8</strain>
    </source>
</reference>
<feature type="region of interest" description="Disordered" evidence="1">
    <location>
        <begin position="1"/>
        <end position="53"/>
    </location>
</feature>
<gene>
    <name evidence="2" type="ORF">SRS1_14469</name>
</gene>
<dbReference type="Proteomes" id="UP000239563">
    <property type="component" value="Chromosome IX"/>
</dbReference>
<dbReference type="AlphaFoldDB" id="A0A2N8UG35"/>
<sequence>MSSTAASRPPPIASGTGTAGGSGSNNAAAGPSTASNTSSATSSKPASSSSQPQVSLLGTLPFHLVPALLRRIESSLVTLPAALLCEKETVLARHDDATSAVRETGDNAWASVVKARKGVKLRVRETVKRSGSGGGDTVECTLSLPLPSLPERQYPKASVRPSYTVQVLSDTPISAAQTFGNPLDTSATDHASLGFDPNTHLDTDSGNGWKSFVSSIGWRPHFAFLRYGLSYPLNHTLSRHSSTATSTPVNPAQSTKHTLNVYRIFTPDPTGYTDDWVPLDPEGATVVVELTATIGGQLDQSHFNQYCSAAEPGAPQTGGGMDPHSTIENAIEFADVVARALRGLVDLRREAYD</sequence>